<feature type="compositionally biased region" description="Low complexity" evidence="1">
    <location>
        <begin position="601"/>
        <end position="614"/>
    </location>
</feature>
<dbReference type="Gene3D" id="3.40.30.10">
    <property type="entry name" value="Glutaredoxin"/>
    <property type="match status" value="2"/>
</dbReference>
<keyword evidence="2" id="KW-0812">Transmembrane</keyword>
<feature type="transmembrane region" description="Helical" evidence="2">
    <location>
        <begin position="123"/>
        <end position="144"/>
    </location>
</feature>
<dbReference type="RefSeq" id="XP_018016272.1">
    <property type="nucleotide sequence ID" value="XM_018160783.2"/>
</dbReference>
<proteinExistence type="predicted"/>
<dbReference type="AlphaFoldDB" id="A0A8B7NRD5"/>
<dbReference type="InterPro" id="IPR052792">
    <property type="entry name" value="Thioredoxin_dom-contain_11"/>
</dbReference>
<dbReference type="KEGG" id="hazt:108673018"/>
<feature type="compositionally biased region" description="Basic and acidic residues" evidence="1">
    <location>
        <begin position="66"/>
        <end position="79"/>
    </location>
</feature>
<evidence type="ECO:0000313" key="3">
    <source>
        <dbReference type="Proteomes" id="UP000694843"/>
    </source>
</evidence>
<evidence type="ECO:0000256" key="2">
    <source>
        <dbReference type="SAM" id="Phobius"/>
    </source>
</evidence>
<reference evidence="4" key="1">
    <citation type="submission" date="2025-08" db="UniProtKB">
        <authorList>
            <consortium name="RefSeq"/>
        </authorList>
    </citation>
    <scope>IDENTIFICATION</scope>
    <source>
        <tissue evidence="4">Whole organism</tissue>
    </source>
</reference>
<feature type="region of interest" description="Disordered" evidence="1">
    <location>
        <begin position="824"/>
        <end position="882"/>
    </location>
</feature>
<evidence type="ECO:0000256" key="1">
    <source>
        <dbReference type="SAM" id="MobiDB-lite"/>
    </source>
</evidence>
<gene>
    <name evidence="4" type="primary">LOC108673018</name>
</gene>
<sequence>MPSTVTASRRHSESSDDQLNNEECPSQIPIDDSRALDSDTCYTTSCGRNSSDASSANSSSFSTPEHSTRLEKFDERENCNELSSQSTNFSQDNAEESTFLFFKFKRKNRLIAYQFLKKLRIHLIMWLKFVLSALLVLATIQFSFPQSPHQVVPHPFFPSHTLVKDFYQGDLQLLAEHLQYSDLALVMYYAPWDRESQLARTQFAHAARILHNQVVFCAINCWQPDSFCRLNHKVTSFPAIVLHVNTGALKGSILRESRAFPYNGPIVSEHLVRFLTAALRPYQHVPDRKHLASLQLTHSAVMLTYIHGIYDTEYLGSDDAATYRAEQQFAFWYRASLHWLDYDKRAEVTWAVITTPKLAGELGIINSSASEDVRPTSGLPPIRMLMADVNYEFNGTLKNSREPKPLLEWVMSQLLGTAGWLEVSGAKSSVLNAFLHRGPSLLVFTPDYPQQTHNSYFDVVRGLWLQYSTCAPVNVSVQDTRAGRMARFLLDSATRHSANLAIARADCTRHSSFYTYGLGDTLATEVASSAACSTLDSPDTSSVQSDHCQNGHFTCHPFMPFFVKPGSGGVGELVWSLVGDACQSLFGFNAPTSKHAPPPCSSSSLRPSNTSNPTTSPPLVSPSLFQRSEGGVVDERVQELQQWQQEEACRRLRTSHHHEPQADAAPHAATLGVFAGHACISNRTLKFGVIDSKLHADMAVRWGLNKTTTRQKNGAVLVDLERETHYVLDADLSAASLAAFVANFTQGLLDRVELTRPPVSHYRSDYSDDFAPVAVSVEQSVLSSLRRYGRSSSSGNIDDENESELSLDGKLQGSVVLDASVNTASKRSTAGTTADSGTRVLEKQDDSIVEEEESGNGAEAYKEWTEASSKSMRNDSGGHGQEVSIRELTSDTYLNFTHTPGKGVLVLHYSRSCAFCTSVSHVLLTVATHFADLALQTKESKWKGISFARIDMSSNTLPWHLNFDLLPTFIYYPPFTKSSSRVLDARVPLTVGNLMRFVATQLSPRLRTRLALTGCSSSCYEAIESQVPFLKSHLKNRLRKVSARLLRVTEALTRAQLDASLEENIPGMSSWDAPNPINSPLNSVVGEYGSENTLEEELHQVPVQSENLNAAQASTPLNRLEMLYLTRAALTDELTSLRSRAQYLDILHKSLEQRTLGDGSTDTPWFFWASLPLTS</sequence>
<dbReference type="OMA" id="VIYLYHQ"/>
<feature type="compositionally biased region" description="Polar residues" evidence="1">
    <location>
        <begin position="824"/>
        <end position="836"/>
    </location>
</feature>
<keyword evidence="2" id="KW-0472">Membrane</keyword>
<dbReference type="Proteomes" id="UP000694843">
    <property type="component" value="Unplaced"/>
</dbReference>
<feature type="region of interest" description="Disordered" evidence="1">
    <location>
        <begin position="1"/>
        <end position="89"/>
    </location>
</feature>
<dbReference type="PANTHER" id="PTHR46497:SF1">
    <property type="entry name" value="THIOREDOXIN DOMAIN-CONTAINING PROTEIN 11"/>
    <property type="match status" value="1"/>
</dbReference>
<feature type="region of interest" description="Disordered" evidence="1">
    <location>
        <begin position="788"/>
        <end position="809"/>
    </location>
</feature>
<dbReference type="OrthoDB" id="6341258at2759"/>
<organism evidence="3 4">
    <name type="scientific">Hyalella azteca</name>
    <name type="common">Amphipod</name>
    <dbReference type="NCBI Taxonomy" id="294128"/>
    <lineage>
        <taxon>Eukaryota</taxon>
        <taxon>Metazoa</taxon>
        <taxon>Ecdysozoa</taxon>
        <taxon>Arthropoda</taxon>
        <taxon>Crustacea</taxon>
        <taxon>Multicrustacea</taxon>
        <taxon>Malacostraca</taxon>
        <taxon>Eumalacostraca</taxon>
        <taxon>Peracarida</taxon>
        <taxon>Amphipoda</taxon>
        <taxon>Senticaudata</taxon>
        <taxon>Talitrida</taxon>
        <taxon>Talitroidea</taxon>
        <taxon>Hyalellidae</taxon>
        <taxon>Hyalella</taxon>
    </lineage>
</organism>
<dbReference type="SUPFAM" id="SSF52833">
    <property type="entry name" value="Thioredoxin-like"/>
    <property type="match status" value="2"/>
</dbReference>
<keyword evidence="3" id="KW-1185">Reference proteome</keyword>
<dbReference type="GeneID" id="108673018"/>
<accession>A0A8B7NRD5</accession>
<evidence type="ECO:0000313" key="4">
    <source>
        <dbReference type="RefSeq" id="XP_018016272.1"/>
    </source>
</evidence>
<name>A0A8B7NRD5_HYAAZ</name>
<keyword evidence="2" id="KW-1133">Transmembrane helix</keyword>
<dbReference type="InterPro" id="IPR036249">
    <property type="entry name" value="Thioredoxin-like_sf"/>
</dbReference>
<dbReference type="PANTHER" id="PTHR46497">
    <property type="entry name" value="THIOREDOXIN DOMAIN-CONTAINING PROTEIN 11"/>
    <property type="match status" value="1"/>
</dbReference>
<feature type="region of interest" description="Disordered" evidence="1">
    <location>
        <begin position="594"/>
        <end position="625"/>
    </location>
</feature>
<feature type="compositionally biased region" description="Polar residues" evidence="1">
    <location>
        <begin position="80"/>
        <end position="89"/>
    </location>
</feature>
<protein>
    <submittedName>
        <fullName evidence="4">Thioredoxin domain-containing protein 11 isoform X1</fullName>
    </submittedName>
</protein>
<feature type="compositionally biased region" description="Low complexity" evidence="1">
    <location>
        <begin position="49"/>
        <end position="62"/>
    </location>
</feature>